<dbReference type="GO" id="GO:0006412">
    <property type="term" value="P:translation"/>
    <property type="evidence" value="ECO:0007669"/>
    <property type="project" value="InterPro"/>
</dbReference>
<dbReference type="NCBIfam" id="TIGR00029">
    <property type="entry name" value="S20"/>
    <property type="match status" value="1"/>
</dbReference>
<proteinExistence type="predicted"/>
<keyword evidence="3" id="KW-0689">Ribosomal protein</keyword>
<keyword evidence="1" id="KW-0699">rRNA-binding</keyword>
<keyword evidence="2" id="KW-0694">RNA-binding</keyword>
<feature type="non-terminal residue" evidence="5">
    <location>
        <position position="1"/>
    </location>
</feature>
<keyword evidence="4" id="KW-0687">Ribonucleoprotein</keyword>
<dbReference type="EMBL" id="UINC01157510">
    <property type="protein sequence ID" value="SVD54539.1"/>
    <property type="molecule type" value="Genomic_DNA"/>
</dbReference>
<name>A0A382W768_9ZZZZ</name>
<accession>A0A382W768</accession>
<dbReference type="GO" id="GO:0003735">
    <property type="term" value="F:structural constituent of ribosome"/>
    <property type="evidence" value="ECO:0007669"/>
    <property type="project" value="InterPro"/>
</dbReference>
<dbReference type="GO" id="GO:0019843">
    <property type="term" value="F:rRNA binding"/>
    <property type="evidence" value="ECO:0007669"/>
    <property type="project" value="UniProtKB-KW"/>
</dbReference>
<reference evidence="5" key="1">
    <citation type="submission" date="2018-05" db="EMBL/GenBank/DDBJ databases">
        <authorList>
            <person name="Lanie J.A."/>
            <person name="Ng W.-L."/>
            <person name="Kazmierczak K.M."/>
            <person name="Andrzejewski T.M."/>
            <person name="Davidsen T.M."/>
            <person name="Wayne K.J."/>
            <person name="Tettelin H."/>
            <person name="Glass J.I."/>
            <person name="Rusch D."/>
            <person name="Podicherti R."/>
            <person name="Tsui H.-C.T."/>
            <person name="Winkler M.E."/>
        </authorList>
    </citation>
    <scope>NUCLEOTIDE SEQUENCE</scope>
</reference>
<dbReference type="AlphaFoldDB" id="A0A382W768"/>
<dbReference type="InterPro" id="IPR036510">
    <property type="entry name" value="Ribosomal_bS20_sf"/>
</dbReference>
<evidence type="ECO:0000313" key="5">
    <source>
        <dbReference type="EMBL" id="SVD54539.1"/>
    </source>
</evidence>
<dbReference type="Pfam" id="PF01649">
    <property type="entry name" value="Ribosomal_S20p"/>
    <property type="match status" value="1"/>
</dbReference>
<dbReference type="GO" id="GO:1990904">
    <property type="term" value="C:ribonucleoprotein complex"/>
    <property type="evidence" value="ECO:0007669"/>
    <property type="project" value="UniProtKB-KW"/>
</dbReference>
<gene>
    <name evidence="5" type="ORF">METZ01_LOCUS407393</name>
</gene>
<sequence>VAKLASSKKRLRQERVRHVRNSSIKSNMRTAIRRFEENLDQETLNQALSSLD</sequence>
<evidence type="ECO:0000256" key="4">
    <source>
        <dbReference type="ARBA" id="ARBA00023274"/>
    </source>
</evidence>
<protein>
    <recommendedName>
        <fullName evidence="6">30S ribosomal protein S20</fullName>
    </recommendedName>
</protein>
<organism evidence="5">
    <name type="scientific">marine metagenome</name>
    <dbReference type="NCBI Taxonomy" id="408172"/>
    <lineage>
        <taxon>unclassified sequences</taxon>
        <taxon>metagenomes</taxon>
        <taxon>ecological metagenomes</taxon>
    </lineage>
</organism>
<dbReference type="SUPFAM" id="SSF46992">
    <property type="entry name" value="Ribosomal protein S20"/>
    <property type="match status" value="1"/>
</dbReference>
<feature type="non-terminal residue" evidence="5">
    <location>
        <position position="52"/>
    </location>
</feature>
<evidence type="ECO:0008006" key="6">
    <source>
        <dbReference type="Google" id="ProtNLM"/>
    </source>
</evidence>
<evidence type="ECO:0000256" key="1">
    <source>
        <dbReference type="ARBA" id="ARBA00022730"/>
    </source>
</evidence>
<dbReference type="GO" id="GO:0005840">
    <property type="term" value="C:ribosome"/>
    <property type="evidence" value="ECO:0007669"/>
    <property type="project" value="UniProtKB-KW"/>
</dbReference>
<dbReference type="Gene3D" id="1.20.58.110">
    <property type="entry name" value="Ribosomal protein S20"/>
    <property type="match status" value="1"/>
</dbReference>
<evidence type="ECO:0000256" key="2">
    <source>
        <dbReference type="ARBA" id="ARBA00022884"/>
    </source>
</evidence>
<dbReference type="InterPro" id="IPR002583">
    <property type="entry name" value="Ribosomal_bS20"/>
</dbReference>
<evidence type="ECO:0000256" key="3">
    <source>
        <dbReference type="ARBA" id="ARBA00022980"/>
    </source>
</evidence>